<protein>
    <submittedName>
        <fullName evidence="1">Uncharacterized protein</fullName>
    </submittedName>
</protein>
<reference evidence="2" key="1">
    <citation type="submission" date="2017-11" db="EMBL/GenBank/DDBJ databases">
        <authorList>
            <person name="Blom J."/>
        </authorList>
    </citation>
    <scope>NUCLEOTIDE SEQUENCE [LARGE SCALE GENOMIC DNA]</scope>
</reference>
<dbReference type="EMBL" id="LT963395">
    <property type="protein sequence ID" value="SOS17351.1"/>
    <property type="molecule type" value="Genomic_DNA"/>
</dbReference>
<evidence type="ECO:0000313" key="2">
    <source>
        <dbReference type="Proteomes" id="UP000239025"/>
    </source>
</evidence>
<organism evidence="1 2">
    <name type="scientific">Pseudomonas cerasi</name>
    <dbReference type="NCBI Taxonomy" id="1583341"/>
    <lineage>
        <taxon>Bacteria</taxon>
        <taxon>Pseudomonadati</taxon>
        <taxon>Pseudomonadota</taxon>
        <taxon>Gammaproteobacteria</taxon>
        <taxon>Pseudomonadales</taxon>
        <taxon>Pseudomonadaceae</taxon>
        <taxon>Pseudomonas</taxon>
    </lineage>
</organism>
<gene>
    <name evidence="1" type="ORF">PL963_01477</name>
</gene>
<dbReference type="AlphaFoldDB" id="A0A193SLG3"/>
<keyword evidence="2" id="KW-1185">Reference proteome</keyword>
<name>A0A193SLG3_9PSED</name>
<accession>A0A193SLG3</accession>
<proteinExistence type="predicted"/>
<sequence length="34" mass="3790">MCRPSQAQLGDHGWSVEWPELDIQIGADTLFSDS</sequence>
<evidence type="ECO:0000313" key="1">
    <source>
        <dbReference type="EMBL" id="SOS17351.1"/>
    </source>
</evidence>
<dbReference type="Proteomes" id="UP000239025">
    <property type="component" value="Chromosome 1"/>
</dbReference>